<organism evidence="1">
    <name type="scientific">marine sediment metagenome</name>
    <dbReference type="NCBI Taxonomy" id="412755"/>
    <lineage>
        <taxon>unclassified sequences</taxon>
        <taxon>metagenomes</taxon>
        <taxon>ecological metagenomes</taxon>
    </lineage>
</organism>
<dbReference type="AlphaFoldDB" id="X1LZM6"/>
<dbReference type="EMBL" id="BARV01001733">
    <property type="protein sequence ID" value="GAH99563.1"/>
    <property type="molecule type" value="Genomic_DNA"/>
</dbReference>
<protein>
    <submittedName>
        <fullName evidence="1">Uncharacterized protein</fullName>
    </submittedName>
</protein>
<accession>X1LZM6</accession>
<gene>
    <name evidence="1" type="ORF">S06H3_04836</name>
</gene>
<name>X1LZM6_9ZZZZ</name>
<reference evidence="1" key="1">
    <citation type="journal article" date="2014" name="Front. Microbiol.">
        <title>High frequency of phylogenetically diverse reductive dehalogenase-homologous genes in deep subseafloor sedimentary metagenomes.</title>
        <authorList>
            <person name="Kawai M."/>
            <person name="Futagami T."/>
            <person name="Toyoda A."/>
            <person name="Takaki Y."/>
            <person name="Nishi S."/>
            <person name="Hori S."/>
            <person name="Arai W."/>
            <person name="Tsubouchi T."/>
            <person name="Morono Y."/>
            <person name="Uchiyama I."/>
            <person name="Ito T."/>
            <person name="Fujiyama A."/>
            <person name="Inagaki F."/>
            <person name="Takami H."/>
        </authorList>
    </citation>
    <scope>NUCLEOTIDE SEQUENCE</scope>
    <source>
        <strain evidence="1">Expedition CK06-06</strain>
    </source>
</reference>
<comment type="caution">
    <text evidence="1">The sequence shown here is derived from an EMBL/GenBank/DDBJ whole genome shotgun (WGS) entry which is preliminary data.</text>
</comment>
<sequence length="84" mass="9439">MDAKQEAQEALTKKNKLIKEYHGKILGEVGAIHNTVLRDYLNATPDVREKTRILKQWNSMVMDYTNGLAVLKQGIDGADKIIKG</sequence>
<proteinExistence type="predicted"/>
<evidence type="ECO:0000313" key="1">
    <source>
        <dbReference type="EMBL" id="GAH99563.1"/>
    </source>
</evidence>